<reference evidence="1 2" key="1">
    <citation type="submission" date="2021-06" db="EMBL/GenBank/DDBJ databases">
        <title>Caerostris darwini draft genome.</title>
        <authorList>
            <person name="Kono N."/>
            <person name="Arakawa K."/>
        </authorList>
    </citation>
    <scope>NUCLEOTIDE SEQUENCE [LARGE SCALE GENOMIC DNA]</scope>
</reference>
<comment type="caution">
    <text evidence="1">The sequence shown here is derived from an EMBL/GenBank/DDBJ whole genome shotgun (WGS) entry which is preliminary data.</text>
</comment>
<dbReference type="AlphaFoldDB" id="A0AAV4PC31"/>
<proteinExistence type="predicted"/>
<dbReference type="EMBL" id="BPLQ01002577">
    <property type="protein sequence ID" value="GIX94155.1"/>
    <property type="molecule type" value="Genomic_DNA"/>
</dbReference>
<protein>
    <submittedName>
        <fullName evidence="1">Uncharacterized protein</fullName>
    </submittedName>
</protein>
<accession>A0AAV4PC31</accession>
<evidence type="ECO:0000313" key="1">
    <source>
        <dbReference type="EMBL" id="GIX94155.1"/>
    </source>
</evidence>
<name>A0AAV4PC31_9ARAC</name>
<keyword evidence="2" id="KW-1185">Reference proteome</keyword>
<dbReference type="Proteomes" id="UP001054837">
    <property type="component" value="Unassembled WGS sequence"/>
</dbReference>
<organism evidence="1 2">
    <name type="scientific">Caerostris darwini</name>
    <dbReference type="NCBI Taxonomy" id="1538125"/>
    <lineage>
        <taxon>Eukaryota</taxon>
        <taxon>Metazoa</taxon>
        <taxon>Ecdysozoa</taxon>
        <taxon>Arthropoda</taxon>
        <taxon>Chelicerata</taxon>
        <taxon>Arachnida</taxon>
        <taxon>Araneae</taxon>
        <taxon>Araneomorphae</taxon>
        <taxon>Entelegynae</taxon>
        <taxon>Araneoidea</taxon>
        <taxon>Araneidae</taxon>
        <taxon>Caerostris</taxon>
    </lineage>
</organism>
<sequence>MSAAEGSRQPPFISSYKTIYIDGTFFYFLKKLLLDFLSSQVPIVSLIGKGIMLGIIGVGIDFGRPLHPNFIPFVPKPARNNEMLVPIQMGMIIYHDSDDSDFAGNT</sequence>
<evidence type="ECO:0000313" key="2">
    <source>
        <dbReference type="Proteomes" id="UP001054837"/>
    </source>
</evidence>
<gene>
    <name evidence="1" type="ORF">CDAR_485141</name>
</gene>